<accession>A0A963YNB0</accession>
<dbReference type="InterPro" id="IPR005074">
    <property type="entry name" value="Peptidase_C39"/>
</dbReference>
<keyword evidence="15" id="KW-1185">Reference proteome</keyword>
<dbReference type="RefSeq" id="WP_227319688.1">
    <property type="nucleotide sequence ID" value="NZ_JAESVB010000001.1"/>
</dbReference>
<comment type="subcellular location">
    <subcellularLocation>
        <location evidence="1">Cell membrane</location>
        <topology evidence="1">Multi-pass membrane protein</topology>
    </subcellularLocation>
</comment>
<evidence type="ECO:0000256" key="4">
    <source>
        <dbReference type="ARBA" id="ARBA00022692"/>
    </source>
</evidence>
<dbReference type="InterPro" id="IPR039421">
    <property type="entry name" value="Type_1_exporter"/>
</dbReference>
<evidence type="ECO:0000259" key="13">
    <source>
        <dbReference type="PROSITE" id="PS50990"/>
    </source>
</evidence>
<dbReference type="FunFam" id="3.40.50.300:FF:000221">
    <property type="entry name" value="Multidrug ABC transporter ATP-binding protein"/>
    <property type="match status" value="1"/>
</dbReference>
<evidence type="ECO:0000256" key="9">
    <source>
        <dbReference type="SAM" id="MobiDB-lite"/>
    </source>
</evidence>
<feature type="transmembrane region" description="Helical" evidence="10">
    <location>
        <begin position="175"/>
        <end position="201"/>
    </location>
</feature>
<feature type="domain" description="ABC transmembrane type-1" evidence="12">
    <location>
        <begin position="179"/>
        <end position="460"/>
    </location>
</feature>
<feature type="domain" description="Peptidase C39" evidence="13">
    <location>
        <begin position="22"/>
        <end position="147"/>
    </location>
</feature>
<feature type="transmembrane region" description="Helical" evidence="10">
    <location>
        <begin position="315"/>
        <end position="334"/>
    </location>
</feature>
<dbReference type="SUPFAM" id="SSF90123">
    <property type="entry name" value="ABC transporter transmembrane region"/>
    <property type="match status" value="1"/>
</dbReference>
<keyword evidence="3" id="KW-1003">Cell membrane</keyword>
<dbReference type="GO" id="GO:0005886">
    <property type="term" value="C:plasma membrane"/>
    <property type="evidence" value="ECO:0007669"/>
    <property type="project" value="UniProtKB-SubCell"/>
</dbReference>
<dbReference type="Pfam" id="PF00005">
    <property type="entry name" value="ABC_tran"/>
    <property type="match status" value="1"/>
</dbReference>
<keyword evidence="5" id="KW-0547">Nucleotide-binding</keyword>
<dbReference type="InterPro" id="IPR036640">
    <property type="entry name" value="ABC1_TM_sf"/>
</dbReference>
<sequence length="753" mass="82797">MDAADPHAPEGSGRINEASLSREPGLHTWLVGALAIARYHGIDLDPTTFRLDPATPVPSPAVLVEWVREQGMWAKAVRLKWQQLLRLESSGPVMLLMKDGGAVLMVEADASRNVVFVKEPTVSGAGVAVPVDELRLSQVWEGEVVMMRPQRNEEEQDTPLSFGFLTKLVMQERSILRTVGFASLIITFLTIVPILIVYSAVQRVIEYGSMSTLLLITIVLVVTTVLDAILEHARGNLLQVASTRIDAKIQLFVFKRLLSLPLDYFERTQSGVIGQAIGKVYQIREFITGRLLSTFIDASMLLILLPLMFFMQATLAWTIVAAAGLIMLVIACFLRPIRVLTGRLSAAESRKFSVLVETLHGIKTVKSLALESARYSQWDEFVAQAGDVRLQAGRLALWPATLTLPMQRYCQFGVMLLGAYLAVISKNAAEIGSLMAFTMISMRVAGPLIGFTKLMQDFEDVRATMGEAQAVLNNPPEIRGIDRGLRPAFAGAIEFDSVAFTYQGSQRPALNEVNFSVPPGTMLGLVGRSGSGKSTITRLLQGISRDYTGFVKIDGVELRSINLRHLRRNFGVVLQENFLFRGSIRDNIISGRAGLTMEDVVRAARLAGAEEFIERMPHGYDTFIQEGSPNLSGGQRQRLAIARALIVDPRLMILDEATSALDPESEALVNANLKRIGAGRTMVIVSHRLASLVDCTAIIVMDQGKVLDVGTHPELVERCSVYRMLWLQQNRHMTDNQGNTRHGSPTPVLAQGD</sequence>
<dbReference type="PROSITE" id="PS50929">
    <property type="entry name" value="ABC_TM1F"/>
    <property type="match status" value="1"/>
</dbReference>
<dbReference type="PROSITE" id="PS00211">
    <property type="entry name" value="ABC_TRANSPORTER_1"/>
    <property type="match status" value="1"/>
</dbReference>
<evidence type="ECO:0000256" key="8">
    <source>
        <dbReference type="ARBA" id="ARBA00023136"/>
    </source>
</evidence>
<dbReference type="SUPFAM" id="SSF52540">
    <property type="entry name" value="P-loop containing nucleoside triphosphate hydrolases"/>
    <property type="match status" value="1"/>
</dbReference>
<feature type="transmembrane region" description="Helical" evidence="10">
    <location>
        <begin position="291"/>
        <end position="309"/>
    </location>
</feature>
<dbReference type="InterPro" id="IPR003593">
    <property type="entry name" value="AAA+_ATPase"/>
</dbReference>
<dbReference type="Pfam" id="PF00664">
    <property type="entry name" value="ABC_membrane"/>
    <property type="match status" value="1"/>
</dbReference>
<dbReference type="SMART" id="SM00382">
    <property type="entry name" value="AAA"/>
    <property type="match status" value="1"/>
</dbReference>
<dbReference type="Gene3D" id="3.90.70.10">
    <property type="entry name" value="Cysteine proteinases"/>
    <property type="match status" value="1"/>
</dbReference>
<dbReference type="PROSITE" id="PS50990">
    <property type="entry name" value="PEPTIDASE_C39"/>
    <property type="match status" value="1"/>
</dbReference>
<dbReference type="PROSITE" id="PS50893">
    <property type="entry name" value="ABC_TRANSPORTER_2"/>
    <property type="match status" value="1"/>
</dbReference>
<name>A0A963YNB0_9PROT</name>
<gene>
    <name evidence="14" type="ORF">ASILVAE211_02475</name>
</gene>
<feature type="domain" description="ABC transporter" evidence="11">
    <location>
        <begin position="493"/>
        <end position="728"/>
    </location>
</feature>
<protein>
    <submittedName>
        <fullName evidence="14">Peptidase domain-containing ABC transporter</fullName>
    </submittedName>
</protein>
<evidence type="ECO:0000256" key="10">
    <source>
        <dbReference type="SAM" id="Phobius"/>
    </source>
</evidence>
<feature type="compositionally biased region" description="Polar residues" evidence="9">
    <location>
        <begin position="733"/>
        <end position="743"/>
    </location>
</feature>
<dbReference type="Gene3D" id="1.20.1560.10">
    <property type="entry name" value="ABC transporter type 1, transmembrane domain"/>
    <property type="match status" value="1"/>
</dbReference>
<comment type="caution">
    <text evidence="14">The sequence shown here is derived from an EMBL/GenBank/DDBJ whole genome shotgun (WGS) entry which is preliminary data.</text>
</comment>
<feature type="transmembrane region" description="Helical" evidence="10">
    <location>
        <begin position="207"/>
        <end position="230"/>
    </location>
</feature>
<evidence type="ECO:0000256" key="3">
    <source>
        <dbReference type="ARBA" id="ARBA00022475"/>
    </source>
</evidence>
<dbReference type="PANTHER" id="PTHR24221:SF647">
    <property type="entry name" value="BLL6336 PROTEIN"/>
    <property type="match status" value="1"/>
</dbReference>
<proteinExistence type="predicted"/>
<dbReference type="GO" id="GO:0005524">
    <property type="term" value="F:ATP binding"/>
    <property type="evidence" value="ECO:0007669"/>
    <property type="project" value="UniProtKB-KW"/>
</dbReference>
<reference evidence="14" key="2">
    <citation type="submission" date="2021-01" db="EMBL/GenBank/DDBJ databases">
        <authorList>
            <person name="Mieszkin S."/>
            <person name="Pouder E."/>
            <person name="Alain K."/>
        </authorList>
    </citation>
    <scope>NUCLEOTIDE SEQUENCE</scope>
    <source>
        <strain evidence="14">HW T2.11</strain>
    </source>
</reference>
<evidence type="ECO:0000256" key="7">
    <source>
        <dbReference type="ARBA" id="ARBA00022989"/>
    </source>
</evidence>
<keyword evidence="4 10" id="KW-0812">Transmembrane</keyword>
<evidence type="ECO:0000313" key="14">
    <source>
        <dbReference type="EMBL" id="MCB8874033.1"/>
    </source>
</evidence>
<dbReference type="Proteomes" id="UP000708298">
    <property type="component" value="Unassembled WGS sequence"/>
</dbReference>
<evidence type="ECO:0000256" key="6">
    <source>
        <dbReference type="ARBA" id="ARBA00022840"/>
    </source>
</evidence>
<dbReference type="GO" id="GO:0008233">
    <property type="term" value="F:peptidase activity"/>
    <property type="evidence" value="ECO:0007669"/>
    <property type="project" value="InterPro"/>
</dbReference>
<evidence type="ECO:0000256" key="1">
    <source>
        <dbReference type="ARBA" id="ARBA00004651"/>
    </source>
</evidence>
<dbReference type="InterPro" id="IPR017871">
    <property type="entry name" value="ABC_transporter-like_CS"/>
</dbReference>
<dbReference type="InterPro" id="IPR027417">
    <property type="entry name" value="P-loop_NTPase"/>
</dbReference>
<dbReference type="GO" id="GO:0006508">
    <property type="term" value="P:proteolysis"/>
    <property type="evidence" value="ECO:0007669"/>
    <property type="project" value="InterPro"/>
</dbReference>
<dbReference type="PANTHER" id="PTHR24221">
    <property type="entry name" value="ATP-BINDING CASSETTE SUB-FAMILY B"/>
    <property type="match status" value="1"/>
</dbReference>
<evidence type="ECO:0000259" key="11">
    <source>
        <dbReference type="PROSITE" id="PS50893"/>
    </source>
</evidence>
<dbReference type="InterPro" id="IPR011527">
    <property type="entry name" value="ABC1_TM_dom"/>
</dbReference>
<dbReference type="EMBL" id="JAESVB010000001">
    <property type="protein sequence ID" value="MCB8874033.1"/>
    <property type="molecule type" value="Genomic_DNA"/>
</dbReference>
<evidence type="ECO:0000256" key="5">
    <source>
        <dbReference type="ARBA" id="ARBA00022741"/>
    </source>
</evidence>
<keyword evidence="8 10" id="KW-0472">Membrane</keyword>
<evidence type="ECO:0000259" key="12">
    <source>
        <dbReference type="PROSITE" id="PS50929"/>
    </source>
</evidence>
<evidence type="ECO:0000256" key="2">
    <source>
        <dbReference type="ARBA" id="ARBA00022448"/>
    </source>
</evidence>
<dbReference type="GO" id="GO:0016887">
    <property type="term" value="F:ATP hydrolysis activity"/>
    <property type="evidence" value="ECO:0007669"/>
    <property type="project" value="InterPro"/>
</dbReference>
<keyword evidence="6" id="KW-0067">ATP-binding</keyword>
<reference evidence="14" key="1">
    <citation type="journal article" date="2021" name="Microorganisms">
        <title>Acidisoma silvae sp. nov. and Acidisomacellulosilytica sp. nov., Two Acidophilic Bacteria Isolated from Decaying Wood, Hydrolyzing Cellulose and Producing Poly-3-hydroxybutyrate.</title>
        <authorList>
            <person name="Mieszkin S."/>
            <person name="Pouder E."/>
            <person name="Uroz S."/>
            <person name="Simon-Colin C."/>
            <person name="Alain K."/>
        </authorList>
    </citation>
    <scope>NUCLEOTIDE SEQUENCE</scope>
    <source>
        <strain evidence="14">HW T2.11</strain>
    </source>
</reference>
<dbReference type="Gene3D" id="3.40.50.300">
    <property type="entry name" value="P-loop containing nucleotide triphosphate hydrolases"/>
    <property type="match status" value="1"/>
</dbReference>
<keyword evidence="7 10" id="KW-1133">Transmembrane helix</keyword>
<dbReference type="GO" id="GO:0034040">
    <property type="term" value="F:ATPase-coupled lipid transmembrane transporter activity"/>
    <property type="evidence" value="ECO:0007669"/>
    <property type="project" value="TreeGrafter"/>
</dbReference>
<organism evidence="14 15">
    <name type="scientific">Acidisoma silvae</name>
    <dbReference type="NCBI Taxonomy" id="2802396"/>
    <lineage>
        <taxon>Bacteria</taxon>
        <taxon>Pseudomonadati</taxon>
        <taxon>Pseudomonadota</taxon>
        <taxon>Alphaproteobacteria</taxon>
        <taxon>Acetobacterales</taxon>
        <taxon>Acidocellaceae</taxon>
        <taxon>Acidisoma</taxon>
    </lineage>
</organism>
<keyword evidence="2" id="KW-0813">Transport</keyword>
<dbReference type="AlphaFoldDB" id="A0A963YNB0"/>
<dbReference type="InterPro" id="IPR003439">
    <property type="entry name" value="ABC_transporter-like_ATP-bd"/>
</dbReference>
<dbReference type="GO" id="GO:0140359">
    <property type="term" value="F:ABC-type transporter activity"/>
    <property type="evidence" value="ECO:0007669"/>
    <property type="project" value="InterPro"/>
</dbReference>
<feature type="region of interest" description="Disordered" evidence="9">
    <location>
        <begin position="733"/>
        <end position="753"/>
    </location>
</feature>
<evidence type="ECO:0000313" key="15">
    <source>
        <dbReference type="Proteomes" id="UP000708298"/>
    </source>
</evidence>